<dbReference type="EMBL" id="CP114014">
    <property type="protein sequence ID" value="XAY07259.1"/>
    <property type="molecule type" value="Genomic_DNA"/>
</dbReference>
<dbReference type="InterPro" id="IPR045004">
    <property type="entry name" value="ECH_dom"/>
</dbReference>
<evidence type="ECO:0000256" key="2">
    <source>
        <dbReference type="ARBA" id="ARBA00011915"/>
    </source>
</evidence>
<dbReference type="SUPFAM" id="SSF52096">
    <property type="entry name" value="ClpP/crotonase"/>
    <property type="match status" value="1"/>
</dbReference>
<evidence type="ECO:0000256" key="1">
    <source>
        <dbReference type="ARBA" id="ARBA00001709"/>
    </source>
</evidence>
<dbReference type="PANTHER" id="PTHR43176">
    <property type="entry name" value="3-HYDROXYISOBUTYRYL-COA HYDROLASE-RELATED"/>
    <property type="match status" value="1"/>
</dbReference>
<dbReference type="Gene3D" id="3.90.226.10">
    <property type="entry name" value="2-enoyl-CoA Hydratase, Chain A, domain 1"/>
    <property type="match status" value="1"/>
</dbReference>
<accession>A0AAU7B028</accession>
<dbReference type="GO" id="GO:0006574">
    <property type="term" value="P:L-valine catabolic process"/>
    <property type="evidence" value="ECO:0007669"/>
    <property type="project" value="TreeGrafter"/>
</dbReference>
<gene>
    <name evidence="5" type="primary">caiD_2</name>
    <name evidence="5" type="ORF">DSM112329_04140</name>
</gene>
<comment type="catalytic activity">
    <reaction evidence="1">
        <text>3-hydroxy-2-methylpropanoyl-CoA + H2O = 3-hydroxy-2-methylpropanoate + CoA + H(+)</text>
        <dbReference type="Rhea" id="RHEA:20888"/>
        <dbReference type="ChEBI" id="CHEBI:11805"/>
        <dbReference type="ChEBI" id="CHEBI:15377"/>
        <dbReference type="ChEBI" id="CHEBI:15378"/>
        <dbReference type="ChEBI" id="CHEBI:57287"/>
        <dbReference type="ChEBI" id="CHEBI:57340"/>
        <dbReference type="EC" id="3.1.2.4"/>
    </reaction>
</comment>
<feature type="domain" description="Enoyl-CoA hydratase/isomerase" evidence="4">
    <location>
        <begin position="17"/>
        <end position="340"/>
    </location>
</feature>
<proteinExistence type="predicted"/>
<dbReference type="GO" id="GO:0016829">
    <property type="term" value="F:lyase activity"/>
    <property type="evidence" value="ECO:0007669"/>
    <property type="project" value="UniProtKB-KW"/>
</dbReference>
<dbReference type="GO" id="GO:0005829">
    <property type="term" value="C:cytosol"/>
    <property type="evidence" value="ECO:0007669"/>
    <property type="project" value="TreeGrafter"/>
</dbReference>
<protein>
    <recommendedName>
        <fullName evidence="2">3-hydroxyisobutyryl-CoA hydrolase</fullName>
        <ecNumber evidence="2">3.1.2.4</ecNumber>
    </recommendedName>
</protein>
<dbReference type="CDD" id="cd06558">
    <property type="entry name" value="crotonase-like"/>
    <property type="match status" value="1"/>
</dbReference>
<evidence type="ECO:0000256" key="3">
    <source>
        <dbReference type="ARBA" id="ARBA00022801"/>
    </source>
</evidence>
<dbReference type="PANTHER" id="PTHR43176:SF3">
    <property type="entry name" value="3-HYDROXYISOBUTYRYL-COA HYDROLASE, MITOCHONDRIAL"/>
    <property type="match status" value="1"/>
</dbReference>
<evidence type="ECO:0000259" key="4">
    <source>
        <dbReference type="Pfam" id="PF16113"/>
    </source>
</evidence>
<dbReference type="AlphaFoldDB" id="A0AAU7B028"/>
<dbReference type="RefSeq" id="WP_354698459.1">
    <property type="nucleotide sequence ID" value="NZ_CP114014.1"/>
</dbReference>
<dbReference type="InterPro" id="IPR032259">
    <property type="entry name" value="HIBYL-CoA-H"/>
</dbReference>
<dbReference type="InterPro" id="IPR029045">
    <property type="entry name" value="ClpP/crotonase-like_dom_sf"/>
</dbReference>
<dbReference type="EC" id="3.1.2.4" evidence="2"/>
<dbReference type="NCBIfam" id="NF004127">
    <property type="entry name" value="PRK05617.1"/>
    <property type="match status" value="1"/>
</dbReference>
<reference evidence="5" key="1">
    <citation type="submission" date="2022-12" db="EMBL/GenBank/DDBJ databases">
        <title>Paraconexibacter alkalitolerans sp. nov. and Baekduia alba sp. nov., isolated from soil and emended description of the genera Paraconexibacter (Chun et al., 2020) and Baekduia (An et al., 2020).</title>
        <authorList>
            <person name="Vieira S."/>
            <person name="Huber K.J."/>
            <person name="Geppert A."/>
            <person name="Wolf J."/>
            <person name="Neumann-Schaal M."/>
            <person name="Muesken M."/>
            <person name="Overmann J."/>
        </authorList>
    </citation>
    <scope>NUCLEOTIDE SEQUENCE</scope>
    <source>
        <strain evidence="5">AEG42_29</strain>
    </source>
</reference>
<sequence length="353" mass="37023">MTDAERPVLVSTDGRLGRITLNRPRAINALTLEMIRLIDEALTAWEGDDAVACVLLDGAGERGLCAGGDVILMRDSALATDRTPVMDFWREEYRLNARIASYGKPIVAVLDGVVMGGGVGLAAHASHAVVTERVRFAMPEVGIGFTPDVGGTFLLSRAPGELGTHLALTGASVGAGDVLACGFARSFLAAEEVDEVAAALVTGADVPTVLTAASMRSGEIPGSTLEEGRDWIDECYAGDDAAQIVARLRERPETGAHAAADLVERQSPTSVAVTLAALRRAAALDSLEECLEHEWATSLAFLDTPDFVEGIRAAVVDKDRSPTWSPPALATVPQAEIARHLGPLPDGVPPLFG</sequence>
<organism evidence="5">
    <name type="scientific">Paraconexibacter sp. AEG42_29</name>
    <dbReference type="NCBI Taxonomy" id="2997339"/>
    <lineage>
        <taxon>Bacteria</taxon>
        <taxon>Bacillati</taxon>
        <taxon>Actinomycetota</taxon>
        <taxon>Thermoleophilia</taxon>
        <taxon>Solirubrobacterales</taxon>
        <taxon>Paraconexibacteraceae</taxon>
        <taxon>Paraconexibacter</taxon>
    </lineage>
</organism>
<evidence type="ECO:0000313" key="5">
    <source>
        <dbReference type="EMBL" id="XAY07259.1"/>
    </source>
</evidence>
<dbReference type="GO" id="GO:0003860">
    <property type="term" value="F:3-hydroxyisobutyryl-CoA hydrolase activity"/>
    <property type="evidence" value="ECO:0007669"/>
    <property type="project" value="UniProtKB-EC"/>
</dbReference>
<name>A0AAU7B028_9ACTN</name>
<keyword evidence="5" id="KW-0456">Lyase</keyword>
<keyword evidence="3" id="KW-0378">Hydrolase</keyword>
<dbReference type="Pfam" id="PF16113">
    <property type="entry name" value="ECH_2"/>
    <property type="match status" value="1"/>
</dbReference>
<dbReference type="KEGG" id="parq:DSM112329_04140"/>